<protein>
    <recommendedName>
        <fullName evidence="3">Tc1-like transposase DDE domain-containing protein</fullName>
    </recommendedName>
</protein>
<evidence type="ECO:0000313" key="2">
    <source>
        <dbReference type="Proteomes" id="UP000469452"/>
    </source>
</evidence>
<evidence type="ECO:0008006" key="3">
    <source>
        <dbReference type="Google" id="ProtNLM"/>
    </source>
</evidence>
<gene>
    <name evidence="1" type="ORF">AaE_013404</name>
</gene>
<dbReference type="Proteomes" id="UP000469452">
    <property type="component" value="Unassembled WGS sequence"/>
</dbReference>
<comment type="caution">
    <text evidence="1">The sequence shown here is derived from an EMBL/GenBank/DDBJ whole genome shotgun (WGS) entry which is preliminary data.</text>
</comment>
<sequence>MKALTLPEVDFFGMWDVVHLDEKWFNADKDSRKTYLVDGEDVGYHACKSKRFIAKVMFLCAVARPREEDGFDGKIGMWPFVTQVPAARNSRNRPAGTMVTTLINVDAATYRDYVVNKVIPAIKANFRSLNKRVVLQHDNATPHRSIDNATLAQVPPTGGLSLFAASPPTVLTSTCLTLASLPLSRLYTSTMIAFETLESEKLANVFLTLQGVMRLVLEHRGGNHFKLPRLKKDALRRT</sequence>
<organism evidence="1 2">
    <name type="scientific">Aphanomyces astaci</name>
    <name type="common">Crayfish plague agent</name>
    <dbReference type="NCBI Taxonomy" id="112090"/>
    <lineage>
        <taxon>Eukaryota</taxon>
        <taxon>Sar</taxon>
        <taxon>Stramenopiles</taxon>
        <taxon>Oomycota</taxon>
        <taxon>Saprolegniomycetes</taxon>
        <taxon>Saprolegniales</taxon>
        <taxon>Verrucalvaceae</taxon>
        <taxon>Aphanomyces</taxon>
    </lineage>
</organism>
<name>A0A6A4Z7A2_APHAT</name>
<dbReference type="EMBL" id="VJMI01019203">
    <property type="protein sequence ID" value="KAF0707950.1"/>
    <property type="molecule type" value="Genomic_DNA"/>
</dbReference>
<dbReference type="GO" id="GO:0003676">
    <property type="term" value="F:nucleic acid binding"/>
    <property type="evidence" value="ECO:0007669"/>
    <property type="project" value="InterPro"/>
</dbReference>
<dbReference type="PANTHER" id="PTHR47169:SF2">
    <property type="entry name" value="OS01G0541250 PROTEIN"/>
    <property type="match status" value="1"/>
</dbReference>
<dbReference type="PANTHER" id="PTHR47169">
    <property type="entry name" value="OS01G0541250 PROTEIN"/>
    <property type="match status" value="1"/>
</dbReference>
<feature type="non-terminal residue" evidence="1">
    <location>
        <position position="238"/>
    </location>
</feature>
<dbReference type="Gene3D" id="3.30.420.10">
    <property type="entry name" value="Ribonuclease H-like superfamily/Ribonuclease H"/>
    <property type="match status" value="1"/>
</dbReference>
<proteinExistence type="predicted"/>
<dbReference type="InterPro" id="IPR036397">
    <property type="entry name" value="RNaseH_sf"/>
</dbReference>
<reference evidence="1 2" key="1">
    <citation type="submission" date="2019-06" db="EMBL/GenBank/DDBJ databases">
        <title>Genomics analysis of Aphanomyces spp. identifies a new class of oomycete effector associated with host adaptation.</title>
        <authorList>
            <person name="Gaulin E."/>
        </authorList>
    </citation>
    <scope>NUCLEOTIDE SEQUENCE [LARGE SCALE GENOMIC DNA]</scope>
    <source>
        <strain evidence="1 2">E</strain>
    </source>
</reference>
<accession>A0A6A4Z7A2</accession>
<evidence type="ECO:0000313" key="1">
    <source>
        <dbReference type="EMBL" id="KAF0707950.1"/>
    </source>
</evidence>
<dbReference type="AlphaFoldDB" id="A0A6A4Z7A2"/>
<dbReference type="VEuPathDB" id="FungiDB:H257_05752"/>